<proteinExistence type="predicted"/>
<name>T2GED1_MEGG1</name>
<protein>
    <submittedName>
        <fullName evidence="4">Putative family 5 extracellular solute-binding protein</fullName>
    </submittedName>
</protein>
<dbReference type="Gene3D" id="3.40.190.10">
    <property type="entry name" value="Periplasmic binding protein-like II"/>
    <property type="match status" value="1"/>
</dbReference>
<evidence type="ECO:0000256" key="1">
    <source>
        <dbReference type="ARBA" id="ARBA00022729"/>
    </source>
</evidence>
<dbReference type="PANTHER" id="PTHR30290">
    <property type="entry name" value="PERIPLASMIC BINDING COMPONENT OF ABC TRANSPORTER"/>
    <property type="match status" value="1"/>
</dbReference>
<dbReference type="InterPro" id="IPR039424">
    <property type="entry name" value="SBP_5"/>
</dbReference>
<keyword evidence="1 2" id="KW-0732">Signal</keyword>
<dbReference type="HOGENOM" id="CLU_023171_0_0_7"/>
<gene>
    <name evidence="4" type="ORF">DGI_2892</name>
</gene>
<dbReference type="Gene3D" id="3.10.105.10">
    <property type="entry name" value="Dipeptide-binding Protein, Domain 3"/>
    <property type="match status" value="1"/>
</dbReference>
<dbReference type="eggNOG" id="COG4166">
    <property type="taxonomic scope" value="Bacteria"/>
</dbReference>
<dbReference type="STRING" id="1121448.DGI_2892"/>
<dbReference type="PANTHER" id="PTHR30290:SF64">
    <property type="entry name" value="ABC TRANSPORTER PERIPLASMIC BINDING PROTEIN"/>
    <property type="match status" value="1"/>
</dbReference>
<dbReference type="GO" id="GO:0030288">
    <property type="term" value="C:outer membrane-bounded periplasmic space"/>
    <property type="evidence" value="ECO:0007669"/>
    <property type="project" value="TreeGrafter"/>
</dbReference>
<dbReference type="RefSeq" id="WP_021761670.1">
    <property type="nucleotide sequence ID" value="NC_022444.1"/>
</dbReference>
<dbReference type="KEGG" id="dgg:DGI_2892"/>
<dbReference type="GO" id="GO:0042884">
    <property type="term" value="P:microcin transport"/>
    <property type="evidence" value="ECO:0007669"/>
    <property type="project" value="TreeGrafter"/>
</dbReference>
<dbReference type="AlphaFoldDB" id="T2GED1"/>
<reference evidence="5" key="2">
    <citation type="submission" date="2013-07" db="EMBL/GenBank/DDBJ databases">
        <authorList>
            <person name="Morais-Silva F.O."/>
            <person name="Rezende A.M."/>
            <person name="Pimentel C."/>
            <person name="Resende D.M."/>
            <person name="Santos C.I."/>
            <person name="Clemente C."/>
            <person name="de Oliveira L.M."/>
            <person name="da Silva S.M."/>
            <person name="Costa D.A."/>
            <person name="Varela-Raposo A."/>
            <person name="Horacio E.C.A."/>
            <person name="Matos M."/>
            <person name="Flores O."/>
            <person name="Ruiz J.C."/>
            <person name="Rodrigues-Pousada C."/>
        </authorList>
    </citation>
    <scope>NUCLEOTIDE SEQUENCE [LARGE SCALE GENOMIC DNA]</scope>
    <source>
        <strain evidence="5">ATCC 19364 / DSM 1382 / NCIMB 9332 / VKM B-1759</strain>
    </source>
</reference>
<dbReference type="PIRSF" id="PIRSF002741">
    <property type="entry name" value="MppA"/>
    <property type="match status" value="1"/>
</dbReference>
<evidence type="ECO:0000256" key="2">
    <source>
        <dbReference type="SAM" id="SignalP"/>
    </source>
</evidence>
<dbReference type="GO" id="GO:1904680">
    <property type="term" value="F:peptide transmembrane transporter activity"/>
    <property type="evidence" value="ECO:0007669"/>
    <property type="project" value="TreeGrafter"/>
</dbReference>
<dbReference type="InterPro" id="IPR000914">
    <property type="entry name" value="SBP_5_dom"/>
</dbReference>
<dbReference type="InterPro" id="IPR030678">
    <property type="entry name" value="Peptide/Ni-bd"/>
</dbReference>
<dbReference type="CDD" id="cd08497">
    <property type="entry name" value="MbnE-like"/>
    <property type="match status" value="1"/>
</dbReference>
<sequence>MKRPLFFLCLLLSCVLCHHAAHAEPRLHALALGDTPKYPPGFVQFDYVNPDAPRGGSMRLSAIGSFDTFNGFLPKGIAAAGAGLLFDTLTVKSLDEPFTEYGLVAESMELAADNTWIIFHLRPEARFHDGVPLTARDVAFTFETLLAKGSPVYKQYYADVEQCEVLNDHAVKFSFKTGENRELPLILGQLTVLPRHYWETRDFAKADLEIPLGSGAYKVEKFEAGRSVSYVQDPNYWGRHLPVNRGGLTFERIAYEYYRDSTVAMEAFKAGEYDYREENVARQWATGYTGPAFDQKLIVKQEIPDHTTYGLQGMIFNTRREVFKDPRVREALAYAFDFEWSNENLFHGQYVRSASYFSGGELASSGLPSPEELALLEPWRGRIPDEVFTSTYQPPSTKAPGSLRENLKKGLELLQAAGWQLDGDVLKKDGKALQFEYLERDPAFERIMLPFVKNLERMGVKVVVRMVDTTQWLTRIRSFDFDMSTVPLGQSDSPGNEQRYYFHSQAADMQDSMNLMGVKDPAVDALVEAVISAKDRKALVAACHALDRVLLWGHYVIPCWHNTVWRVAAWDKFDRPAVQPKYAVGQGYWWVDVEKRARILKVRPDLTNKGF</sequence>
<dbReference type="SUPFAM" id="SSF53850">
    <property type="entry name" value="Periplasmic binding protein-like II"/>
    <property type="match status" value="1"/>
</dbReference>
<feature type="signal peptide" evidence="2">
    <location>
        <begin position="1"/>
        <end position="23"/>
    </location>
</feature>
<feature type="chain" id="PRO_5004599853" evidence="2">
    <location>
        <begin position="24"/>
        <end position="611"/>
    </location>
</feature>
<evidence type="ECO:0000259" key="3">
    <source>
        <dbReference type="Pfam" id="PF00496"/>
    </source>
</evidence>
<dbReference type="Proteomes" id="UP000016587">
    <property type="component" value="Chromosome"/>
</dbReference>
<dbReference type="PATRIC" id="fig|1121448.10.peg.2854"/>
<evidence type="ECO:0000313" key="5">
    <source>
        <dbReference type="Proteomes" id="UP000016587"/>
    </source>
</evidence>
<dbReference type="EMBL" id="CP006585">
    <property type="protein sequence ID" value="AGW14618.1"/>
    <property type="molecule type" value="Genomic_DNA"/>
</dbReference>
<organism evidence="4 5">
    <name type="scientific">Megalodesulfovibrio gigas (strain ATCC 19364 / DSM 1382 / NCIMB 9332 / VKM B-1759)</name>
    <name type="common">Desulfovibrio gigas</name>
    <dbReference type="NCBI Taxonomy" id="1121448"/>
    <lineage>
        <taxon>Bacteria</taxon>
        <taxon>Pseudomonadati</taxon>
        <taxon>Thermodesulfobacteriota</taxon>
        <taxon>Desulfovibrionia</taxon>
        <taxon>Desulfovibrionales</taxon>
        <taxon>Desulfovibrionaceae</taxon>
        <taxon>Megalodesulfovibrio</taxon>
    </lineage>
</organism>
<dbReference type="Pfam" id="PF00496">
    <property type="entry name" value="SBP_bac_5"/>
    <property type="match status" value="1"/>
</dbReference>
<accession>T2GED1</accession>
<reference evidence="4 5" key="1">
    <citation type="journal article" date="2013" name="J. Bacteriol.">
        <title>Roles of HynAB and Ech, the only two hydrogenases found in the model sulfate reducer Desulfovibrio gigas.</title>
        <authorList>
            <person name="Morais-Silva F.O."/>
            <person name="Santos C.I."/>
            <person name="Rodrigues R."/>
            <person name="Pereira I.A."/>
            <person name="Rodrigues-Pousada C."/>
        </authorList>
    </citation>
    <scope>NUCLEOTIDE SEQUENCE [LARGE SCALE GENOMIC DNA]</scope>
    <source>
        <strain evidence="5">ATCC 19364 / DSM 1382 / NCIMB 9332 / VKM B-1759</strain>
    </source>
</reference>
<keyword evidence="5" id="KW-1185">Reference proteome</keyword>
<feature type="domain" description="Solute-binding protein family 5" evidence="3">
    <location>
        <begin position="103"/>
        <end position="506"/>
    </location>
</feature>
<dbReference type="GO" id="GO:0015833">
    <property type="term" value="P:peptide transport"/>
    <property type="evidence" value="ECO:0007669"/>
    <property type="project" value="TreeGrafter"/>
</dbReference>
<dbReference type="OrthoDB" id="9772924at2"/>
<dbReference type="GO" id="GO:0043190">
    <property type="term" value="C:ATP-binding cassette (ABC) transporter complex"/>
    <property type="evidence" value="ECO:0007669"/>
    <property type="project" value="InterPro"/>
</dbReference>
<evidence type="ECO:0000313" key="4">
    <source>
        <dbReference type="EMBL" id="AGW14618.1"/>
    </source>
</evidence>